<dbReference type="EMBL" id="JAIFTL010000083">
    <property type="protein sequence ID" value="KAG9323927.1"/>
    <property type="molecule type" value="Genomic_DNA"/>
</dbReference>
<reference evidence="3" key="1">
    <citation type="submission" date="2021-07" db="EMBL/GenBank/DDBJ databases">
        <title>Draft genome of Mortierella alpina, strain LL118, isolated from an aspen leaf litter sample.</title>
        <authorList>
            <person name="Yang S."/>
            <person name="Vinatzer B.A."/>
        </authorList>
    </citation>
    <scope>NUCLEOTIDE SEQUENCE</scope>
    <source>
        <strain evidence="3">LL118</strain>
    </source>
</reference>
<protein>
    <submittedName>
        <fullName evidence="3">Uncharacterized protein</fullName>
    </submittedName>
</protein>
<dbReference type="Gene3D" id="3.80.10.10">
    <property type="entry name" value="Ribonuclease Inhibitor"/>
    <property type="match status" value="1"/>
</dbReference>
<dbReference type="Proteomes" id="UP000717515">
    <property type="component" value="Unassembled WGS sequence"/>
</dbReference>
<feature type="compositionally biased region" description="Acidic residues" evidence="1">
    <location>
        <begin position="51"/>
        <end position="66"/>
    </location>
</feature>
<organism evidence="3 4">
    <name type="scientific">Mortierella alpina</name>
    <name type="common">Oleaginous fungus</name>
    <name type="synonym">Mortierella renispora</name>
    <dbReference type="NCBI Taxonomy" id="64518"/>
    <lineage>
        <taxon>Eukaryota</taxon>
        <taxon>Fungi</taxon>
        <taxon>Fungi incertae sedis</taxon>
        <taxon>Mucoromycota</taxon>
        <taxon>Mortierellomycotina</taxon>
        <taxon>Mortierellomycetes</taxon>
        <taxon>Mortierellales</taxon>
        <taxon>Mortierellaceae</taxon>
        <taxon>Mortierella</taxon>
    </lineage>
</organism>
<evidence type="ECO:0000256" key="1">
    <source>
        <dbReference type="SAM" id="MobiDB-lite"/>
    </source>
</evidence>
<evidence type="ECO:0000313" key="4">
    <source>
        <dbReference type="Proteomes" id="UP000717515"/>
    </source>
</evidence>
<feature type="compositionally biased region" description="Polar residues" evidence="1">
    <location>
        <begin position="203"/>
        <end position="220"/>
    </location>
</feature>
<evidence type="ECO:0000313" key="3">
    <source>
        <dbReference type="EMBL" id="KAG9323927.1"/>
    </source>
</evidence>
<dbReference type="SUPFAM" id="SSF52047">
    <property type="entry name" value="RNI-like"/>
    <property type="match status" value="1"/>
</dbReference>
<feature type="compositionally biased region" description="Polar residues" evidence="1">
    <location>
        <begin position="161"/>
        <end position="176"/>
    </location>
</feature>
<feature type="region of interest" description="Disordered" evidence="1">
    <location>
        <begin position="201"/>
        <end position="220"/>
    </location>
</feature>
<accession>A0A9P8A3Z4</accession>
<feature type="region of interest" description="Disordered" evidence="1">
    <location>
        <begin position="1"/>
        <end position="68"/>
    </location>
</feature>
<evidence type="ECO:0000256" key="2">
    <source>
        <dbReference type="SAM" id="Phobius"/>
    </source>
</evidence>
<feature type="transmembrane region" description="Helical" evidence="2">
    <location>
        <begin position="875"/>
        <end position="892"/>
    </location>
</feature>
<proteinExistence type="predicted"/>
<comment type="caution">
    <text evidence="3">The sequence shown here is derived from an EMBL/GenBank/DDBJ whole genome shotgun (WGS) entry which is preliminary data.</text>
</comment>
<feature type="region of interest" description="Disordered" evidence="1">
    <location>
        <begin position="645"/>
        <end position="699"/>
    </location>
</feature>
<gene>
    <name evidence="3" type="ORF">KVV02_004344</name>
</gene>
<feature type="region of interest" description="Disordered" evidence="1">
    <location>
        <begin position="132"/>
        <end position="185"/>
    </location>
</feature>
<keyword evidence="2" id="KW-0472">Membrane</keyword>
<dbReference type="AlphaFoldDB" id="A0A9P8A3Z4"/>
<keyword evidence="2" id="KW-0812">Transmembrane</keyword>
<feature type="compositionally biased region" description="Pro residues" evidence="1">
    <location>
        <begin position="654"/>
        <end position="668"/>
    </location>
</feature>
<feature type="compositionally biased region" description="Polar residues" evidence="1">
    <location>
        <begin position="1"/>
        <end position="30"/>
    </location>
</feature>
<feature type="compositionally biased region" description="Basic and acidic residues" evidence="1">
    <location>
        <begin position="145"/>
        <end position="158"/>
    </location>
</feature>
<feature type="region of interest" description="Disordered" evidence="1">
    <location>
        <begin position="373"/>
        <end position="398"/>
    </location>
</feature>
<keyword evidence="2" id="KW-1133">Transmembrane helix</keyword>
<name>A0A9P8A3Z4_MORAP</name>
<dbReference type="InterPro" id="IPR032675">
    <property type="entry name" value="LRR_dom_sf"/>
</dbReference>
<feature type="compositionally biased region" description="Acidic residues" evidence="1">
    <location>
        <begin position="134"/>
        <end position="144"/>
    </location>
</feature>
<sequence>MSLSAHVAESSSAPSPMSRTRSSVGSTKGRSSGFPGQESGWALLDTLSSDNTDDDSEDEENKDDFDDSIHLSGPFRNLLVSRRFADAAVQALWRNIVFHGHNMYQMQSLLSTLCKEDHVDLDAKWPGLRNLKEVDEEEEEEEGDVNGHKENQTRERFGDGSQASTTPSERTSPWTTEHQESSRGWMESLNCSLKRFSGLQRLPESQSSNTGQVTATTPNGDGTAAFNGQRRHTMAGLHIAGNDGLQALNRQHGKEFSGSAAKIHGRSSGSRWPYRRHVRRIVLNFAHPQASSQMFVRVLECIGQRCPDQIQALDLHANEKMQDAGLGKTAELQRLFGSGFTKLRYLRLQGGFVDNQLLYAIITGCTTPSSSTYSLSDGGSQDKAGGLPPYGRSTSLSTSPTLPSVVPCRLSHVFLGPGSVTDSAVEKLIAAAGHSLEVFTVTSCVDVGGGALASLLTKCPKLRVLGVHRSLARDRDLLEGLGIEVEGPSSHQQQQQHQQQHPFHGVGLFDGSTVNPILVGHLDMNNTHRPPPPRLVRKKIVAPLERLELGTVKMTTVGVAEILKGTGQTLRFLVLETQHFTEEFLTDVILPHCHRLEGLYFDDPECLQRQQRQMQGLGFSAGRRGPHLPNWHFKFGRSGRTFYSDPHRHYQPQQFPPSPQPQPQPQPQQAPNLFGHQSPFPGAEGMERHPPFRPASPPKVSAWLGETTTDEWVTYGDCALWSTAASPGISFENGGTNAASSTGGAAGGLLMNNQYQRRHGQPLHHAYHNPTFMATLAPSYLLRPATSASATELHDPMNHGAMHHPFMDEYDSVLERYRVTRETIENALKTLTHLRGFTLMQMDFIVESQGLSEWKMLMRQEAIWVESAGFRALQLFYLFLFLGYIYFGMFAAW</sequence>